<dbReference type="EMBL" id="JAPDMZ010000148">
    <property type="protein sequence ID" value="KAK0547952.1"/>
    <property type="molecule type" value="Genomic_DNA"/>
</dbReference>
<dbReference type="PROSITE" id="PS50893">
    <property type="entry name" value="ABC_TRANSPORTER_2"/>
    <property type="match status" value="2"/>
</dbReference>
<evidence type="ECO:0000256" key="4">
    <source>
        <dbReference type="ARBA" id="ARBA00022737"/>
    </source>
</evidence>
<dbReference type="Proteomes" id="UP001176517">
    <property type="component" value="Unassembled WGS sequence"/>
</dbReference>
<feature type="transmembrane region" description="Helical" evidence="10">
    <location>
        <begin position="534"/>
        <end position="560"/>
    </location>
</feature>
<accession>A0AAN6JQX9</accession>
<feature type="transmembrane region" description="Helical" evidence="10">
    <location>
        <begin position="115"/>
        <end position="134"/>
    </location>
</feature>
<evidence type="ECO:0000256" key="9">
    <source>
        <dbReference type="SAM" id="MobiDB-lite"/>
    </source>
</evidence>
<feature type="compositionally biased region" description="Polar residues" evidence="9">
    <location>
        <begin position="1431"/>
        <end position="1452"/>
    </location>
</feature>
<name>A0AAN6JQX9_9BASI</name>
<evidence type="ECO:0000256" key="5">
    <source>
        <dbReference type="ARBA" id="ARBA00022741"/>
    </source>
</evidence>
<dbReference type="InterPro" id="IPR036640">
    <property type="entry name" value="ABC1_TM_sf"/>
</dbReference>
<keyword evidence="14" id="KW-1185">Reference proteome</keyword>
<feature type="transmembrane region" description="Helical" evidence="10">
    <location>
        <begin position="1220"/>
        <end position="1239"/>
    </location>
</feature>
<dbReference type="InterPro" id="IPR027417">
    <property type="entry name" value="P-loop_NTPase"/>
</dbReference>
<dbReference type="PROSITE" id="PS00211">
    <property type="entry name" value="ABC_TRANSPORTER_1"/>
    <property type="match status" value="1"/>
</dbReference>
<proteinExistence type="predicted"/>
<dbReference type="InterPro" id="IPR050173">
    <property type="entry name" value="ABC_transporter_C-like"/>
</dbReference>
<feature type="transmembrane region" description="Helical" evidence="10">
    <location>
        <begin position="1167"/>
        <end position="1186"/>
    </location>
</feature>
<feature type="transmembrane region" description="Helical" evidence="10">
    <location>
        <begin position="980"/>
        <end position="1002"/>
    </location>
</feature>
<dbReference type="CDD" id="cd18596">
    <property type="entry name" value="ABC_6TM_VMR1_D1_like"/>
    <property type="match status" value="1"/>
</dbReference>
<feature type="region of interest" description="Disordered" evidence="9">
    <location>
        <begin position="679"/>
        <end position="698"/>
    </location>
</feature>
<evidence type="ECO:0000313" key="13">
    <source>
        <dbReference type="EMBL" id="KAK0547952.1"/>
    </source>
</evidence>
<dbReference type="Gene3D" id="3.40.50.300">
    <property type="entry name" value="P-loop containing nucleotide triphosphate hydrolases"/>
    <property type="match status" value="2"/>
</dbReference>
<dbReference type="FunFam" id="3.40.50.300:FF:000630">
    <property type="entry name" value="ATP-binding cassette (ABC) transporter, putative"/>
    <property type="match status" value="1"/>
</dbReference>
<dbReference type="FunFam" id="1.20.1560.10:FF:000013">
    <property type="entry name" value="ABC transporter C family member 2"/>
    <property type="match status" value="1"/>
</dbReference>
<dbReference type="SUPFAM" id="SSF90123">
    <property type="entry name" value="ABC transporter transmembrane region"/>
    <property type="match status" value="2"/>
</dbReference>
<evidence type="ECO:0000256" key="8">
    <source>
        <dbReference type="ARBA" id="ARBA00023136"/>
    </source>
</evidence>
<feature type="region of interest" description="Disordered" evidence="9">
    <location>
        <begin position="1431"/>
        <end position="1453"/>
    </location>
</feature>
<keyword evidence="6" id="KW-0067">ATP-binding</keyword>
<keyword evidence="8 10" id="KW-0472">Membrane</keyword>
<dbReference type="CDD" id="cd03250">
    <property type="entry name" value="ABCC_MRP_domain1"/>
    <property type="match status" value="1"/>
</dbReference>
<feature type="transmembrane region" description="Helical" evidence="10">
    <location>
        <begin position="28"/>
        <end position="50"/>
    </location>
</feature>
<dbReference type="GO" id="GO:0016887">
    <property type="term" value="F:ATP hydrolysis activity"/>
    <property type="evidence" value="ECO:0007669"/>
    <property type="project" value="InterPro"/>
</dbReference>
<keyword evidence="7 10" id="KW-1133">Transmembrane helix</keyword>
<evidence type="ECO:0000256" key="6">
    <source>
        <dbReference type="ARBA" id="ARBA00022840"/>
    </source>
</evidence>
<evidence type="ECO:0000259" key="11">
    <source>
        <dbReference type="PROSITE" id="PS50893"/>
    </source>
</evidence>
<organism evidence="13 14">
    <name type="scientific">Tilletia horrida</name>
    <dbReference type="NCBI Taxonomy" id="155126"/>
    <lineage>
        <taxon>Eukaryota</taxon>
        <taxon>Fungi</taxon>
        <taxon>Dikarya</taxon>
        <taxon>Basidiomycota</taxon>
        <taxon>Ustilaginomycotina</taxon>
        <taxon>Exobasidiomycetes</taxon>
        <taxon>Tilletiales</taxon>
        <taxon>Tilletiaceae</taxon>
        <taxon>Tilletia</taxon>
    </lineage>
</organism>
<protein>
    <submittedName>
        <fullName evidence="13">Uncharacterized protein</fullName>
    </submittedName>
</protein>
<feature type="domain" description="ABC transporter" evidence="11">
    <location>
        <begin position="698"/>
        <end position="929"/>
    </location>
</feature>
<evidence type="ECO:0000256" key="7">
    <source>
        <dbReference type="ARBA" id="ARBA00022989"/>
    </source>
</evidence>
<reference evidence="13" key="1">
    <citation type="journal article" date="2023" name="PhytoFront">
        <title>Draft Genome Resources of Seven Strains of Tilletia horrida, Causal Agent of Kernel Smut of Rice.</title>
        <authorList>
            <person name="Khanal S."/>
            <person name="Antony Babu S."/>
            <person name="Zhou X.G."/>
        </authorList>
    </citation>
    <scope>NUCLEOTIDE SEQUENCE</scope>
    <source>
        <strain evidence="13">TX6</strain>
    </source>
</reference>
<comment type="caution">
    <text evidence="13">The sequence shown here is derived from an EMBL/GenBank/DDBJ whole genome shotgun (WGS) entry which is preliminary data.</text>
</comment>
<dbReference type="PANTHER" id="PTHR24223">
    <property type="entry name" value="ATP-BINDING CASSETTE SUB-FAMILY C"/>
    <property type="match status" value="1"/>
</dbReference>
<comment type="subcellular location">
    <subcellularLocation>
        <location evidence="1">Membrane</location>
        <topology evidence="1">Multi-pass membrane protein</topology>
    </subcellularLocation>
</comment>
<dbReference type="PANTHER" id="PTHR24223:SF415">
    <property type="entry name" value="FI20190P1"/>
    <property type="match status" value="1"/>
</dbReference>
<dbReference type="Pfam" id="PF00664">
    <property type="entry name" value="ABC_membrane"/>
    <property type="match status" value="2"/>
</dbReference>
<keyword evidence="4" id="KW-0677">Repeat</keyword>
<feature type="transmembrane region" description="Helical" evidence="10">
    <location>
        <begin position="1031"/>
        <end position="1056"/>
    </location>
</feature>
<gene>
    <name evidence="13" type="ORF">OC846_004674</name>
</gene>
<dbReference type="Gene3D" id="1.20.1560.10">
    <property type="entry name" value="ABC transporter type 1, transmembrane domain"/>
    <property type="match status" value="2"/>
</dbReference>
<feature type="domain" description="ABC transmembrane type-1" evidence="12">
    <location>
        <begin position="993"/>
        <end position="1271"/>
    </location>
</feature>
<dbReference type="InterPro" id="IPR017871">
    <property type="entry name" value="ABC_transporter-like_CS"/>
</dbReference>
<sequence>MLTWPQSQATFDVCVEGCQSPANALIRYLSHGALALIILTLASTVILHYLQPAQDDKNMPTSESPRWIEAILMPFVSEMEAMELRKRRLRRLHKTLDPVASENGHCDQRRRAMRMLVIAYAQVASSAVQAGFLIGQGRMSMSATEVLVSWICAALLMIADPPQRPPYLLLVLVNTLASISLFRILDQVPQYSEPRLLITHLLDLVLSIAFIFQGLSAPMSPGGIGAVVSSEELQRLKNGQVIEEADELDQVYDDCPTSPEDYASLWAIVSYGWMNGIQSLSLRRALQATDIWRLRDINDVHQLFLRYRQLPGGLLARIVKLNANDIALDATYKIIGVSLAYAGPAVMKQILDAIAASDNGLNSEEVWRLRQSAFIWAVVGLILTMVRFLSELQNFHHARQVGLRIRIALTQELFIKTLKRRDIGIDNPATGSNKTSNVSPTHVNEGDLRPPGRGVVDAVLETADLTAAAEQEADAELRASHMAAREETDASPVKADIGRLINLMSNAVNDLLRMGCDLHQLYGAPAEVVIATTFLYSILGWPALAGFSVLVLALPLNYLLGRRNMRLQKQYAEDRDARLDLLSELIRAIRYLKLQAAEQFWKQKITDARDAELKSLLACHVVGKDLTVSVAFTSITLFYMLRAPLGVIPTFLTLGLQALVSVRRLETFLAEDEVDHTTSQLKRDAEAAGPQNTDPKTLSTEHATFSYGPTKFELRNISLDLGPGLNVICGPNGSGKSTLLSALLGELPLIEGTVRLPKFQGVDSEHPSNVSYVSQACWVQDGISVRNNILFASPFEQERYDEVIHACALQEDLAAMASGDATRISGATVSGGQRARIALARAMYARSNIVLLDDILAAVDVHVQSHIIKHALTGAIAEGRTILLVTHHVASVASLASWMILLRNGAVAKQGPPKDMMDDIRFLTLNHKGQNDEGATETASIIKDVKAETTTVNTEEQTREADLLFEKEMRATGRIRLRTALFYLSACSVPVWLGILILTIAFRVTTVGEQIWLKVWGEAGQEEHAEHPQSFYLAIYASIGLFIIALNAAKVALFFWTSFVASRIIFEKTFSALLATSLRWFERRSAGQIQNRFGGDQNVTDNEAPQNLMNTLNNLFALASFLLICGYIVPWFLVPCVIGLVLGPYMVRGFIASTRDMQRIEATSMTPLYAVFGEALLGLTTIRAFGAEKLYLHRLTTTLEVVSAQWWAICSIEVWLSFRFQILGGIAVFIVSTLGLLSAVPSGSAAMLIASSQLLTQSIYFLLNDVKNLNRNLASIERLAEYAGLEAEEAGGKGTPSARLRAPAAWPSLSASIVIEGLVVRYLKHSPVVLQDINLTIRPGEKIAIVGKTGSGKSTLISCLLGGVIPEKGSIWIDGLDISTVSLYDLRSRCTLVPQDPVLLSGTVRSNLDPAGERSDEELLHILRQLQPDAASSNGQAVGSDSQRLPLTSSGGSEARLTNLDATITSGGSNVSAGQAQIISLARALVRASPIVILDEATSSASAEADALIQRLVRQNTTSTFITVAHRLSTIMDYDRVVVMRAGRIVEVGSPTELLAMSDGLFASMAKQ</sequence>
<evidence type="ECO:0000256" key="1">
    <source>
        <dbReference type="ARBA" id="ARBA00004141"/>
    </source>
</evidence>
<keyword evidence="3 10" id="KW-0812">Transmembrane</keyword>
<feature type="transmembrane region" description="Helical" evidence="10">
    <location>
        <begin position="1115"/>
        <end position="1147"/>
    </location>
</feature>
<dbReference type="GO" id="GO:0016020">
    <property type="term" value="C:membrane"/>
    <property type="evidence" value="ECO:0007669"/>
    <property type="project" value="UniProtKB-SubCell"/>
</dbReference>
<evidence type="ECO:0000256" key="10">
    <source>
        <dbReference type="SAM" id="Phobius"/>
    </source>
</evidence>
<evidence type="ECO:0000256" key="2">
    <source>
        <dbReference type="ARBA" id="ARBA00022448"/>
    </source>
</evidence>
<dbReference type="InterPro" id="IPR011527">
    <property type="entry name" value="ABC1_TM_dom"/>
</dbReference>
<keyword evidence="5" id="KW-0547">Nucleotide-binding</keyword>
<feature type="domain" description="ABC transmembrane type-1" evidence="12">
    <location>
        <begin position="334"/>
        <end position="617"/>
    </location>
</feature>
<dbReference type="CDD" id="cd03244">
    <property type="entry name" value="ABCC_MRP_domain2"/>
    <property type="match status" value="1"/>
</dbReference>
<feature type="domain" description="ABC transporter" evidence="11">
    <location>
        <begin position="1313"/>
        <end position="1567"/>
    </location>
</feature>
<evidence type="ECO:0000259" key="12">
    <source>
        <dbReference type="PROSITE" id="PS50929"/>
    </source>
</evidence>
<dbReference type="GO" id="GO:0140359">
    <property type="term" value="F:ABC-type transporter activity"/>
    <property type="evidence" value="ECO:0007669"/>
    <property type="project" value="InterPro"/>
</dbReference>
<keyword evidence="2" id="KW-0813">Transport</keyword>
<feature type="region of interest" description="Disordered" evidence="9">
    <location>
        <begin position="426"/>
        <end position="447"/>
    </location>
</feature>
<dbReference type="SMART" id="SM00382">
    <property type="entry name" value="AAA"/>
    <property type="match status" value="2"/>
</dbReference>
<evidence type="ECO:0000256" key="3">
    <source>
        <dbReference type="ARBA" id="ARBA00022692"/>
    </source>
</evidence>
<dbReference type="InterPro" id="IPR003439">
    <property type="entry name" value="ABC_transporter-like_ATP-bd"/>
</dbReference>
<feature type="compositionally biased region" description="Polar residues" evidence="9">
    <location>
        <begin position="429"/>
        <end position="442"/>
    </location>
</feature>
<dbReference type="CDD" id="cd18604">
    <property type="entry name" value="ABC_6TM_VMR1_D2_like"/>
    <property type="match status" value="1"/>
</dbReference>
<dbReference type="InterPro" id="IPR003593">
    <property type="entry name" value="AAA+_ATPase"/>
</dbReference>
<evidence type="ECO:0000313" key="14">
    <source>
        <dbReference type="Proteomes" id="UP001176517"/>
    </source>
</evidence>
<dbReference type="SUPFAM" id="SSF52540">
    <property type="entry name" value="P-loop containing nucleoside triphosphate hydrolases"/>
    <property type="match status" value="2"/>
</dbReference>
<dbReference type="PROSITE" id="PS50929">
    <property type="entry name" value="ABC_TM1F"/>
    <property type="match status" value="2"/>
</dbReference>
<dbReference type="Pfam" id="PF00005">
    <property type="entry name" value="ABC_tran"/>
    <property type="match status" value="2"/>
</dbReference>
<dbReference type="GO" id="GO:0005524">
    <property type="term" value="F:ATP binding"/>
    <property type="evidence" value="ECO:0007669"/>
    <property type="project" value="UniProtKB-KW"/>
</dbReference>